<dbReference type="OrthoDB" id="3212118at2"/>
<evidence type="ECO:0000313" key="3">
    <source>
        <dbReference type="Proteomes" id="UP000248039"/>
    </source>
</evidence>
<evidence type="ECO:0000313" key="2">
    <source>
        <dbReference type="EMBL" id="PYC82657.1"/>
    </source>
</evidence>
<sequence length="161" mass="17174">MSWKADPMTPPDAPEPAPVLTGLRSELAGSRTGDACTRAQSLDLLRQLAVGRLIHTEDALPAVTPTCYVLDSADAVVIPLPAGSRLATSLENAVVGFQADLLDGQTRRGWTVLVIGRSHLLTEPARLADLHQHGPHPWGHSDAHSYLRIDPELVTGTRLGA</sequence>
<dbReference type="InterPro" id="IPR024747">
    <property type="entry name" value="Pyridox_Oxase-rel"/>
</dbReference>
<dbReference type="AlphaFoldDB" id="A0A2V4NDP6"/>
<dbReference type="SUPFAM" id="SSF50475">
    <property type="entry name" value="FMN-binding split barrel"/>
    <property type="match status" value="1"/>
</dbReference>
<gene>
    <name evidence="2" type="ORF">C7C46_09870</name>
</gene>
<feature type="compositionally biased region" description="Pro residues" evidence="1">
    <location>
        <begin position="8"/>
        <end position="17"/>
    </location>
</feature>
<keyword evidence="3" id="KW-1185">Reference proteome</keyword>
<protein>
    <submittedName>
        <fullName evidence="2">Pyridoxamine 5'-phosphate oxidase</fullName>
    </submittedName>
</protein>
<name>A0A2V4NDP6_9ACTN</name>
<dbReference type="Pfam" id="PF12900">
    <property type="entry name" value="Pyridox_ox_2"/>
    <property type="match status" value="1"/>
</dbReference>
<accession>A0A2V4NDP6</accession>
<feature type="region of interest" description="Disordered" evidence="1">
    <location>
        <begin position="1"/>
        <end position="20"/>
    </location>
</feature>
<evidence type="ECO:0000256" key="1">
    <source>
        <dbReference type="SAM" id="MobiDB-lite"/>
    </source>
</evidence>
<comment type="caution">
    <text evidence="2">The sequence shown here is derived from an EMBL/GenBank/DDBJ whole genome shotgun (WGS) entry which is preliminary data.</text>
</comment>
<dbReference type="EMBL" id="PYBW01000030">
    <property type="protein sequence ID" value="PYC82657.1"/>
    <property type="molecule type" value="Genomic_DNA"/>
</dbReference>
<organism evidence="2 3">
    <name type="scientific">Streptomyces tateyamensis</name>
    <dbReference type="NCBI Taxonomy" id="565073"/>
    <lineage>
        <taxon>Bacteria</taxon>
        <taxon>Bacillati</taxon>
        <taxon>Actinomycetota</taxon>
        <taxon>Actinomycetes</taxon>
        <taxon>Kitasatosporales</taxon>
        <taxon>Streptomycetaceae</taxon>
        <taxon>Streptomyces</taxon>
    </lineage>
</organism>
<dbReference type="Proteomes" id="UP000248039">
    <property type="component" value="Unassembled WGS sequence"/>
</dbReference>
<proteinExistence type="predicted"/>
<dbReference type="Gene3D" id="2.30.110.10">
    <property type="entry name" value="Electron Transport, Fmn-binding Protein, Chain A"/>
    <property type="match status" value="1"/>
</dbReference>
<dbReference type="InterPro" id="IPR012349">
    <property type="entry name" value="Split_barrel_FMN-bd"/>
</dbReference>
<reference evidence="2 3" key="1">
    <citation type="submission" date="2018-03" db="EMBL/GenBank/DDBJ databases">
        <title>Bioinformatic expansion and discovery of thiopeptide antibiotics.</title>
        <authorList>
            <person name="Schwalen C.J."/>
            <person name="Hudson G.A."/>
            <person name="Mitchell D.A."/>
        </authorList>
    </citation>
    <scope>NUCLEOTIDE SEQUENCE [LARGE SCALE GENOMIC DNA]</scope>
    <source>
        <strain evidence="2 3">ATCC 21389</strain>
    </source>
</reference>